<protein>
    <recommendedName>
        <fullName evidence="4">Peptidase M13 N-terminal domain-containing protein</fullName>
    </recommendedName>
</protein>
<comment type="similarity">
    <text evidence="2">Belongs to the peptidase M13 family.</text>
</comment>
<keyword evidence="3" id="KW-1133">Transmembrane helix</keyword>
<dbReference type="PANTHER" id="PTHR11733">
    <property type="entry name" value="ZINC METALLOPROTEASE FAMILY M13 NEPRILYSIN-RELATED"/>
    <property type="match status" value="1"/>
</dbReference>
<dbReference type="GO" id="GO:0016485">
    <property type="term" value="P:protein processing"/>
    <property type="evidence" value="ECO:0007669"/>
    <property type="project" value="TreeGrafter"/>
</dbReference>
<dbReference type="InterPro" id="IPR042089">
    <property type="entry name" value="Peptidase_M13_dom_2"/>
</dbReference>
<dbReference type="GO" id="GO:0004222">
    <property type="term" value="F:metalloendopeptidase activity"/>
    <property type="evidence" value="ECO:0007669"/>
    <property type="project" value="InterPro"/>
</dbReference>
<keyword evidence="3" id="KW-0472">Membrane</keyword>
<dbReference type="SUPFAM" id="SSF55486">
    <property type="entry name" value="Metalloproteases ('zincins'), catalytic domain"/>
    <property type="match status" value="1"/>
</dbReference>
<dbReference type="AlphaFoldDB" id="A0A7R8ZCW5"/>
<dbReference type="GO" id="GO:0005886">
    <property type="term" value="C:plasma membrane"/>
    <property type="evidence" value="ECO:0007669"/>
    <property type="project" value="UniProtKB-SubCell"/>
</dbReference>
<dbReference type="InterPro" id="IPR000718">
    <property type="entry name" value="Peptidase_M13"/>
</dbReference>
<accession>A0A7R8ZCW5</accession>
<proteinExistence type="inferred from homology"/>
<dbReference type="Gene3D" id="1.10.1380.10">
    <property type="entry name" value="Neutral endopeptidase , domain2"/>
    <property type="match status" value="1"/>
</dbReference>
<sequence>MENHLGKTTLITPDRDSNLDLPVIGSLVYCEISALDHTTTEAEVSCELSVSTKRSHGATVRFCKGPATRSRTAPHFSSGMEFMFLNASGYMVQTATARTNRRESVARNPRWWHRRTSMEKYLTVVAGASVCMLVAICIAFAIVSSNQRSSLEGESLPFMPAALEGRNRNGSLFKTVDINSVCLHPTCVHEASAVLSSMDLNVDPCDNFYDFACGQFIKKTTIPDEKSSVNRFTLISDELQMQLRQIVDEPVKDDDLQPFRLAKDLFRSCINKSRIEDRGLGPFRELLKELGGWPVLEGDAWNEADFTWLNAVYKFRKAGWTKVNWV</sequence>
<dbReference type="PANTHER" id="PTHR11733:SF224">
    <property type="entry name" value="NEPRILYSIN-2"/>
    <property type="match status" value="1"/>
</dbReference>
<dbReference type="Gene3D" id="3.40.390.10">
    <property type="entry name" value="Collagenase (Catalytic Domain)"/>
    <property type="match status" value="1"/>
</dbReference>
<name>A0A7R8ZCW5_TIMDO</name>
<evidence type="ECO:0000256" key="2">
    <source>
        <dbReference type="ARBA" id="ARBA00007357"/>
    </source>
</evidence>
<organism evidence="5">
    <name type="scientific">Timema douglasi</name>
    <name type="common">Walking stick</name>
    <dbReference type="NCBI Taxonomy" id="61478"/>
    <lineage>
        <taxon>Eukaryota</taxon>
        <taxon>Metazoa</taxon>
        <taxon>Ecdysozoa</taxon>
        <taxon>Arthropoda</taxon>
        <taxon>Hexapoda</taxon>
        <taxon>Insecta</taxon>
        <taxon>Pterygota</taxon>
        <taxon>Neoptera</taxon>
        <taxon>Polyneoptera</taxon>
        <taxon>Phasmatodea</taxon>
        <taxon>Timematodea</taxon>
        <taxon>Timematoidea</taxon>
        <taxon>Timematidae</taxon>
        <taxon>Timema</taxon>
    </lineage>
</organism>
<dbReference type="Pfam" id="PF05649">
    <property type="entry name" value="Peptidase_M13_N"/>
    <property type="match status" value="1"/>
</dbReference>
<evidence type="ECO:0000259" key="4">
    <source>
        <dbReference type="Pfam" id="PF05649"/>
    </source>
</evidence>
<gene>
    <name evidence="5" type="ORF">TDIB3V08_LOCUS11050</name>
</gene>
<feature type="transmembrane region" description="Helical" evidence="3">
    <location>
        <begin position="121"/>
        <end position="143"/>
    </location>
</feature>
<reference evidence="5" key="1">
    <citation type="submission" date="2020-11" db="EMBL/GenBank/DDBJ databases">
        <authorList>
            <person name="Tran Van P."/>
        </authorList>
    </citation>
    <scope>NUCLEOTIDE SEQUENCE</scope>
</reference>
<evidence type="ECO:0000313" key="5">
    <source>
        <dbReference type="EMBL" id="CAD7204894.1"/>
    </source>
</evidence>
<dbReference type="EMBL" id="OA573425">
    <property type="protein sequence ID" value="CAD7204894.1"/>
    <property type="molecule type" value="Genomic_DNA"/>
</dbReference>
<evidence type="ECO:0000256" key="3">
    <source>
        <dbReference type="SAM" id="Phobius"/>
    </source>
</evidence>
<dbReference type="InterPro" id="IPR024079">
    <property type="entry name" value="MetalloPept_cat_dom_sf"/>
</dbReference>
<dbReference type="PROSITE" id="PS51885">
    <property type="entry name" value="NEPRILYSIN"/>
    <property type="match status" value="1"/>
</dbReference>
<feature type="domain" description="Peptidase M13 N-terminal" evidence="4">
    <location>
        <begin position="204"/>
        <end position="320"/>
    </location>
</feature>
<evidence type="ECO:0000256" key="1">
    <source>
        <dbReference type="ARBA" id="ARBA00004401"/>
    </source>
</evidence>
<keyword evidence="3" id="KW-0812">Transmembrane</keyword>
<comment type="subcellular location">
    <subcellularLocation>
        <location evidence="1">Cell membrane</location>
        <topology evidence="1">Single-pass type II membrane protein</topology>
    </subcellularLocation>
</comment>
<dbReference type="InterPro" id="IPR008753">
    <property type="entry name" value="Peptidase_M13_N"/>
</dbReference>